<evidence type="ECO:0000313" key="2">
    <source>
        <dbReference type="Proteomes" id="UP000805704"/>
    </source>
</evidence>
<comment type="caution">
    <text evidence="1">The sequence shown here is derived from an EMBL/GenBank/DDBJ whole genome shotgun (WGS) entry which is preliminary data.</text>
</comment>
<dbReference type="EMBL" id="CM024798">
    <property type="protein sequence ID" value="KAG8014333.1"/>
    <property type="molecule type" value="Genomic_DNA"/>
</dbReference>
<gene>
    <name evidence="1" type="ORF">GBF38_017471</name>
</gene>
<dbReference type="Proteomes" id="UP000805704">
    <property type="component" value="Chromosome 10"/>
</dbReference>
<evidence type="ECO:0000313" key="1">
    <source>
        <dbReference type="EMBL" id="KAG8014333.1"/>
    </source>
</evidence>
<reference evidence="1" key="1">
    <citation type="submission" date="2020-04" db="EMBL/GenBank/DDBJ databases">
        <title>A chromosome-scale assembly and high-density genetic map of the yellow drum (Nibea albiflora) genome.</title>
        <authorList>
            <person name="Xu D."/>
            <person name="Zhang W."/>
            <person name="Chen R."/>
            <person name="Tan P."/>
            <person name="Wang L."/>
            <person name="Song H."/>
            <person name="Tian L."/>
            <person name="Zhu Q."/>
            <person name="Wang B."/>
        </authorList>
    </citation>
    <scope>NUCLEOTIDE SEQUENCE</scope>
    <source>
        <strain evidence="1">ZJHYS-2018</strain>
    </source>
</reference>
<name>A0ACB7FIR3_NIBAL</name>
<keyword evidence="2" id="KW-1185">Reference proteome</keyword>
<proteinExistence type="predicted"/>
<feature type="non-terminal residue" evidence="1">
    <location>
        <position position="1"/>
    </location>
</feature>
<accession>A0ACB7FIR3</accession>
<organism evidence="1 2">
    <name type="scientific">Nibea albiflora</name>
    <name type="common">Yellow drum</name>
    <name type="synonym">Corvina albiflora</name>
    <dbReference type="NCBI Taxonomy" id="240163"/>
    <lineage>
        <taxon>Eukaryota</taxon>
        <taxon>Metazoa</taxon>
        <taxon>Chordata</taxon>
        <taxon>Craniata</taxon>
        <taxon>Vertebrata</taxon>
        <taxon>Euteleostomi</taxon>
        <taxon>Actinopterygii</taxon>
        <taxon>Neopterygii</taxon>
        <taxon>Teleostei</taxon>
        <taxon>Neoteleostei</taxon>
        <taxon>Acanthomorphata</taxon>
        <taxon>Eupercaria</taxon>
        <taxon>Sciaenidae</taxon>
        <taxon>Nibea</taxon>
    </lineage>
</organism>
<protein>
    <submittedName>
        <fullName evidence="1">Uncharacterized protein</fullName>
    </submittedName>
</protein>
<sequence length="48" mass="5458">DILLFVLQDRARGEEGSHMVGIYQPMAARVIECELKVKLQTAERESRA</sequence>